<reference evidence="1" key="1">
    <citation type="submission" date="2014-09" db="EMBL/GenBank/DDBJ databases">
        <authorList>
            <person name="Magalhaes I.L.F."/>
            <person name="Oliveira U."/>
            <person name="Santos F.R."/>
            <person name="Vidigal T.H.D.A."/>
            <person name="Brescovit A.D."/>
            <person name="Santos A.J."/>
        </authorList>
    </citation>
    <scope>NUCLEOTIDE SEQUENCE</scope>
    <source>
        <tissue evidence="1">Shoot tissue taken approximately 20 cm above the soil surface</tissue>
    </source>
</reference>
<name>A0A0A9C601_ARUDO</name>
<reference evidence="1" key="2">
    <citation type="journal article" date="2015" name="Data Brief">
        <title>Shoot transcriptome of the giant reed, Arundo donax.</title>
        <authorList>
            <person name="Barrero R.A."/>
            <person name="Guerrero F.D."/>
            <person name="Moolhuijzen P."/>
            <person name="Goolsby J.A."/>
            <person name="Tidwell J."/>
            <person name="Bellgard S.E."/>
            <person name="Bellgard M.I."/>
        </authorList>
    </citation>
    <scope>NUCLEOTIDE SEQUENCE</scope>
    <source>
        <tissue evidence="1">Shoot tissue taken approximately 20 cm above the soil surface</tissue>
    </source>
</reference>
<organism evidence="1">
    <name type="scientific">Arundo donax</name>
    <name type="common">Giant reed</name>
    <name type="synonym">Donax arundinaceus</name>
    <dbReference type="NCBI Taxonomy" id="35708"/>
    <lineage>
        <taxon>Eukaryota</taxon>
        <taxon>Viridiplantae</taxon>
        <taxon>Streptophyta</taxon>
        <taxon>Embryophyta</taxon>
        <taxon>Tracheophyta</taxon>
        <taxon>Spermatophyta</taxon>
        <taxon>Magnoliopsida</taxon>
        <taxon>Liliopsida</taxon>
        <taxon>Poales</taxon>
        <taxon>Poaceae</taxon>
        <taxon>PACMAD clade</taxon>
        <taxon>Arundinoideae</taxon>
        <taxon>Arundineae</taxon>
        <taxon>Arundo</taxon>
    </lineage>
</organism>
<accession>A0A0A9C601</accession>
<dbReference type="AlphaFoldDB" id="A0A0A9C601"/>
<dbReference type="EMBL" id="GBRH01226904">
    <property type="protein sequence ID" value="JAD70991.1"/>
    <property type="molecule type" value="Transcribed_RNA"/>
</dbReference>
<proteinExistence type="predicted"/>
<protein>
    <submittedName>
        <fullName evidence="1">Uncharacterized protein</fullName>
    </submittedName>
</protein>
<sequence>MVTSSNLMIVSLLLVKCGNSTKQISFSPPVIKSNN</sequence>
<evidence type="ECO:0000313" key="1">
    <source>
        <dbReference type="EMBL" id="JAD70991.1"/>
    </source>
</evidence>